<evidence type="ECO:0000313" key="3">
    <source>
        <dbReference type="Proteomes" id="UP000492820"/>
    </source>
</evidence>
<proteinExistence type="predicted"/>
<evidence type="ECO:0000313" key="4">
    <source>
        <dbReference type="WBParaSite" id="EgrG_002048800"/>
    </source>
</evidence>
<name>A0A068WXX5_ECHGR</name>
<evidence type="ECO:0000313" key="2">
    <source>
        <dbReference type="EMBL" id="CDS24722.1"/>
    </source>
</evidence>
<protein>
    <submittedName>
        <fullName evidence="2 4">Uncharacterized protein</fullName>
    </submittedName>
</protein>
<reference evidence="4" key="3">
    <citation type="submission" date="2020-10" db="UniProtKB">
        <authorList>
            <consortium name="WormBaseParasite"/>
        </authorList>
    </citation>
    <scope>IDENTIFICATION</scope>
</reference>
<dbReference type="AlphaFoldDB" id="A0A068WXX5"/>
<gene>
    <name evidence="2" type="ORF">EgrG_002048800</name>
</gene>
<accession>A0A068WXX5</accession>
<keyword evidence="1" id="KW-0812">Transmembrane</keyword>
<reference evidence="2" key="2">
    <citation type="submission" date="2014-06" db="EMBL/GenBank/DDBJ databases">
        <authorList>
            <person name="Aslett M."/>
        </authorList>
    </citation>
    <scope>NUCLEOTIDE SEQUENCE</scope>
</reference>
<dbReference type="WBParaSite" id="EgrG_002048800">
    <property type="protein sequence ID" value="EgrG_002048800"/>
    <property type="gene ID" value="EgrG_002048800"/>
</dbReference>
<keyword evidence="1" id="KW-1133">Transmembrane helix</keyword>
<evidence type="ECO:0000256" key="1">
    <source>
        <dbReference type="SAM" id="Phobius"/>
    </source>
</evidence>
<feature type="transmembrane region" description="Helical" evidence="1">
    <location>
        <begin position="84"/>
        <end position="102"/>
    </location>
</feature>
<dbReference type="Proteomes" id="UP000492820">
    <property type="component" value="Unassembled WGS sequence"/>
</dbReference>
<dbReference type="EMBL" id="LK028616">
    <property type="protein sequence ID" value="CDS24722.1"/>
    <property type="molecule type" value="Genomic_DNA"/>
</dbReference>
<organism evidence="2">
    <name type="scientific">Echinococcus granulosus</name>
    <name type="common">Hydatid tapeworm</name>
    <dbReference type="NCBI Taxonomy" id="6210"/>
    <lineage>
        <taxon>Eukaryota</taxon>
        <taxon>Metazoa</taxon>
        <taxon>Spiralia</taxon>
        <taxon>Lophotrochozoa</taxon>
        <taxon>Platyhelminthes</taxon>
        <taxon>Cestoda</taxon>
        <taxon>Eucestoda</taxon>
        <taxon>Cyclophyllidea</taxon>
        <taxon>Taeniidae</taxon>
        <taxon>Echinococcus</taxon>
        <taxon>Echinococcus granulosus group</taxon>
    </lineage>
</organism>
<keyword evidence="1" id="KW-0472">Membrane</keyword>
<reference evidence="2 3" key="1">
    <citation type="journal article" date="2013" name="Nature">
        <title>The genomes of four tapeworm species reveal adaptations to parasitism.</title>
        <authorList>
            <person name="Tsai I.J."/>
            <person name="Zarowiecki M."/>
            <person name="Holroyd N."/>
            <person name="Garciarrubio A."/>
            <person name="Sanchez-Flores A."/>
            <person name="Brooks K.L."/>
            <person name="Tracey A."/>
            <person name="Bobes R.J."/>
            <person name="Fragoso G."/>
            <person name="Sciutto E."/>
            <person name="Aslett M."/>
            <person name="Beasley H."/>
            <person name="Bennett H.M."/>
            <person name="Cai J."/>
            <person name="Camicia F."/>
            <person name="Clark R."/>
            <person name="Cucher M."/>
            <person name="De Silva N."/>
            <person name="Day T.A."/>
            <person name="Deplazes P."/>
            <person name="Estrada K."/>
            <person name="Fernandez C."/>
            <person name="Holland P.W."/>
            <person name="Hou J."/>
            <person name="Hu S."/>
            <person name="Huckvale T."/>
            <person name="Hung S.S."/>
            <person name="Kamenetzky L."/>
            <person name="Keane J.A."/>
            <person name="Kiss F."/>
            <person name="Koziol U."/>
            <person name="Lambert O."/>
            <person name="Liu K."/>
            <person name="Luo X."/>
            <person name="Luo Y."/>
            <person name="Macchiaroli N."/>
            <person name="Nichol S."/>
            <person name="Paps J."/>
            <person name="Parkinson J."/>
            <person name="Pouchkina-Stantcheva N."/>
            <person name="Riddiford N."/>
            <person name="Rosenzvit M."/>
            <person name="Salinas G."/>
            <person name="Wasmuth J.D."/>
            <person name="Zamanian M."/>
            <person name="Zheng Y."/>
            <person name="Cai X."/>
            <person name="Soberon X."/>
            <person name="Olson P.D."/>
            <person name="Laclette J.P."/>
            <person name="Brehm K."/>
            <person name="Berriman M."/>
            <person name="Garciarrubio A."/>
            <person name="Bobes R.J."/>
            <person name="Fragoso G."/>
            <person name="Sanchez-Flores A."/>
            <person name="Estrada K."/>
            <person name="Cevallos M.A."/>
            <person name="Morett E."/>
            <person name="Gonzalez V."/>
            <person name="Portillo T."/>
            <person name="Ochoa-Leyva A."/>
            <person name="Jose M.V."/>
            <person name="Sciutto E."/>
            <person name="Landa A."/>
            <person name="Jimenez L."/>
            <person name="Valdes V."/>
            <person name="Carrero J.C."/>
            <person name="Larralde C."/>
            <person name="Morales-Montor J."/>
            <person name="Limon-Lason J."/>
            <person name="Soberon X."/>
            <person name="Laclette J.P."/>
        </authorList>
    </citation>
    <scope>NUCLEOTIDE SEQUENCE [LARGE SCALE GENOMIC DNA]</scope>
</reference>
<sequence length="134" mass="15275">MLLTTTCVEEHWNRRYHNLRNSTPLVLLGIDVFGAQKFHSLNINNDIDANASGGKHKLTTVMSAIIELTEPTSVSLHRFTSNPELPLCFVWITLIIIYAVCWKYRRDRAPCLLTRHPPRQRESLSASGEPDTEC</sequence>